<evidence type="ECO:0000256" key="8">
    <source>
        <dbReference type="ARBA" id="ARBA00023098"/>
    </source>
</evidence>
<comment type="caution">
    <text evidence="11">The sequence shown here is derived from an EMBL/GenBank/DDBJ whole genome shotgun (WGS) entry which is preliminary data.</text>
</comment>
<dbReference type="Proteomes" id="UP000078387">
    <property type="component" value="Unassembled WGS sequence"/>
</dbReference>
<comment type="subcellular location">
    <subcellularLocation>
        <location evidence="1 10">Endoplasmic reticulum membrane</location>
        <topology evidence="1 10">Multi-pass membrane protein</topology>
    </subcellularLocation>
    <subcellularLocation>
        <location evidence="10">Golgi apparatus membrane</location>
        <topology evidence="10">Multi-pass membrane protein</topology>
    </subcellularLocation>
</comment>
<sequence>MNNTSNTSTQNENKNESIIDKKDSMKCIECGCDIDNTYEIFCGQFIRLLRCPKCGKVADKYIEYDNVLVFLDMLLQKRPVYRHLLFNHDESINGFFIKLFFGSLLLESYIRQMTTLTPSIYSFIWNGIQIVIEDIFFLAMFIIPFSFYKRISFKDSCNLVAQSYLIGSLGKVFLCLVLMWTNSLPIYLFSITMANLTFIACMSVVFEISTWKMLIIGFVIGIIYTIITSQFFPLTPLTYYIKNKRLLDLLIGDLYTF</sequence>
<evidence type="ECO:0000256" key="10">
    <source>
        <dbReference type="RuleBase" id="RU368065"/>
    </source>
</evidence>
<dbReference type="GO" id="GO:0016125">
    <property type="term" value="P:sterol metabolic process"/>
    <property type="evidence" value="ECO:0007669"/>
    <property type="project" value="UniProtKB-UniRule"/>
</dbReference>
<keyword evidence="10" id="KW-0333">Golgi apparatus</keyword>
<feature type="transmembrane region" description="Helical" evidence="10">
    <location>
        <begin position="159"/>
        <end position="180"/>
    </location>
</feature>
<dbReference type="GO" id="GO:0006665">
    <property type="term" value="P:sphingolipid metabolic process"/>
    <property type="evidence" value="ECO:0007669"/>
    <property type="project" value="UniProtKB-UniRule"/>
</dbReference>
<feature type="transmembrane region" description="Helical" evidence="10">
    <location>
        <begin position="186"/>
        <end position="206"/>
    </location>
</feature>
<evidence type="ECO:0000256" key="6">
    <source>
        <dbReference type="ARBA" id="ARBA00022989"/>
    </source>
</evidence>
<dbReference type="PANTHER" id="PTHR14467">
    <property type="entry name" value="ARV1"/>
    <property type="match status" value="1"/>
</dbReference>
<dbReference type="AlphaFoldDB" id="A0A5K1U7G1"/>
<reference evidence="11 12" key="1">
    <citation type="submission" date="2016-05" db="EMBL/GenBank/DDBJ databases">
        <title>First whole genome sequencing of Entamoeba histolytica HM1:IMSS-clone-6.</title>
        <authorList>
            <person name="Mukherjee Avik.K."/>
            <person name="Izumyama S."/>
            <person name="Nakada-Tsukui K."/>
            <person name="Nozaki T."/>
        </authorList>
    </citation>
    <scope>NUCLEOTIDE SEQUENCE [LARGE SCALE GENOMIC DNA]</scope>
    <source>
        <strain evidence="11 12">HM1:IMSS clone 6</strain>
    </source>
</reference>
<comment type="function">
    <text evidence="10">Regulates also the sphingolipid metabolism.</text>
</comment>
<keyword evidence="3 10" id="KW-0813">Transport</keyword>
<evidence type="ECO:0000256" key="2">
    <source>
        <dbReference type="ARBA" id="ARBA00009187"/>
    </source>
</evidence>
<dbReference type="VEuPathDB" id="AmoebaDB:KM1_185940"/>
<protein>
    <recommendedName>
        <fullName evidence="10">Protein ARV</fullName>
    </recommendedName>
</protein>
<gene>
    <name evidence="11" type="ORF">CL6EHI_020490</name>
</gene>
<keyword evidence="8 10" id="KW-0443">Lipid metabolism</keyword>
<evidence type="ECO:0000256" key="1">
    <source>
        <dbReference type="ARBA" id="ARBA00004477"/>
    </source>
</evidence>
<comment type="similarity">
    <text evidence="2 10">Belongs to the ARV1 family.</text>
</comment>
<dbReference type="InterPro" id="IPR007290">
    <property type="entry name" value="Arv1"/>
</dbReference>
<dbReference type="VEuPathDB" id="AmoebaDB:EHI5A_100500"/>
<keyword evidence="9 10" id="KW-0472">Membrane</keyword>
<evidence type="ECO:0000256" key="5">
    <source>
        <dbReference type="ARBA" id="ARBA00022824"/>
    </source>
</evidence>
<comment type="function">
    <text evidence="10">Mediator of sterol homeostasis involved in sterol uptake, trafficking and distribution into membranes.</text>
</comment>
<dbReference type="GO" id="GO:0032366">
    <property type="term" value="P:intracellular sterol transport"/>
    <property type="evidence" value="ECO:0007669"/>
    <property type="project" value="UniProtKB-UniRule"/>
</dbReference>
<keyword evidence="10" id="KW-0746">Sphingolipid metabolism</keyword>
<dbReference type="GO" id="GO:0097036">
    <property type="term" value="P:regulation of plasma membrane sterol distribution"/>
    <property type="evidence" value="ECO:0007669"/>
    <property type="project" value="UniProtKB-UniRule"/>
</dbReference>
<dbReference type="GO" id="GO:0000139">
    <property type="term" value="C:Golgi membrane"/>
    <property type="evidence" value="ECO:0007669"/>
    <property type="project" value="UniProtKB-SubCell"/>
</dbReference>
<dbReference type="VEuPathDB" id="AmoebaDB:EHI_020490"/>
<dbReference type="Pfam" id="PF04161">
    <property type="entry name" value="Arv1"/>
    <property type="match status" value="1"/>
</dbReference>
<accession>A0A5K1U7G1</accession>
<keyword evidence="6 10" id="KW-1133">Transmembrane helix</keyword>
<keyword evidence="4 10" id="KW-0812">Transmembrane</keyword>
<proteinExistence type="inferred from homology"/>
<dbReference type="GO" id="GO:0005789">
    <property type="term" value="C:endoplasmic reticulum membrane"/>
    <property type="evidence" value="ECO:0007669"/>
    <property type="project" value="UniProtKB-SubCell"/>
</dbReference>
<feature type="transmembrane region" description="Helical" evidence="10">
    <location>
        <begin position="92"/>
        <end position="111"/>
    </location>
</feature>
<evidence type="ECO:0000313" key="12">
    <source>
        <dbReference type="Proteomes" id="UP000078387"/>
    </source>
</evidence>
<feature type="transmembrane region" description="Helical" evidence="10">
    <location>
        <begin position="123"/>
        <end position="147"/>
    </location>
</feature>
<evidence type="ECO:0000256" key="7">
    <source>
        <dbReference type="ARBA" id="ARBA00023055"/>
    </source>
</evidence>
<keyword evidence="7 10" id="KW-0445">Lipid transport</keyword>
<dbReference type="PANTHER" id="PTHR14467:SF0">
    <property type="entry name" value="PROTEIN ARV1"/>
    <property type="match status" value="1"/>
</dbReference>
<evidence type="ECO:0000256" key="4">
    <source>
        <dbReference type="ARBA" id="ARBA00022692"/>
    </source>
</evidence>
<feature type="transmembrane region" description="Helical" evidence="10">
    <location>
        <begin position="213"/>
        <end position="232"/>
    </location>
</feature>
<dbReference type="OMA" id="KLYWKVS"/>
<evidence type="ECO:0000256" key="3">
    <source>
        <dbReference type="ARBA" id="ARBA00022448"/>
    </source>
</evidence>
<dbReference type="EMBL" id="BDEQ01000001">
    <property type="protein sequence ID" value="GAT98984.1"/>
    <property type="molecule type" value="Genomic_DNA"/>
</dbReference>
<evidence type="ECO:0000256" key="9">
    <source>
        <dbReference type="ARBA" id="ARBA00023136"/>
    </source>
</evidence>
<dbReference type="GO" id="GO:0032541">
    <property type="term" value="C:cortical endoplasmic reticulum"/>
    <property type="evidence" value="ECO:0007669"/>
    <property type="project" value="TreeGrafter"/>
</dbReference>
<keyword evidence="5 10" id="KW-0256">Endoplasmic reticulum</keyword>
<organism evidence="11 12">
    <name type="scientific">Entamoeba histolytica</name>
    <dbReference type="NCBI Taxonomy" id="5759"/>
    <lineage>
        <taxon>Eukaryota</taxon>
        <taxon>Amoebozoa</taxon>
        <taxon>Evosea</taxon>
        <taxon>Archamoebae</taxon>
        <taxon>Mastigamoebida</taxon>
        <taxon>Entamoebidae</taxon>
        <taxon>Entamoeba</taxon>
    </lineage>
</organism>
<name>A0A5K1U7G1_ENTHI</name>
<evidence type="ECO:0000313" key="11">
    <source>
        <dbReference type="EMBL" id="GAT98984.1"/>
    </source>
</evidence>